<dbReference type="PROSITE" id="PS51585">
    <property type="entry name" value="SAM_MT_TPMT"/>
    <property type="match status" value="1"/>
</dbReference>
<evidence type="ECO:0000256" key="4">
    <source>
        <dbReference type="ARBA" id="ARBA00022691"/>
    </source>
</evidence>
<keyword evidence="7" id="KW-1185">Reference proteome</keyword>
<dbReference type="EMBL" id="CYGY02000023">
    <property type="protein sequence ID" value="SIT39601.1"/>
    <property type="molecule type" value="Genomic_DNA"/>
</dbReference>
<proteinExistence type="predicted"/>
<dbReference type="GO" id="GO:0032259">
    <property type="term" value="P:methylation"/>
    <property type="evidence" value="ECO:0007669"/>
    <property type="project" value="UniProtKB-KW"/>
</dbReference>
<evidence type="ECO:0000313" key="6">
    <source>
        <dbReference type="EMBL" id="SIT39601.1"/>
    </source>
</evidence>
<dbReference type="PANTHER" id="PTHR32183:SF6">
    <property type="entry name" value="CYSTEINE SULFINATE DESULFINASE_CYSTEINE DESULFURASE AND RELATED ENZYMES"/>
    <property type="match status" value="1"/>
</dbReference>
<dbReference type="InterPro" id="IPR029063">
    <property type="entry name" value="SAM-dependent_MTases_sf"/>
</dbReference>
<keyword evidence="1" id="KW-0597">Phosphoprotein</keyword>
<evidence type="ECO:0000256" key="2">
    <source>
        <dbReference type="ARBA" id="ARBA00022603"/>
    </source>
</evidence>
<organism evidence="6 7">
    <name type="scientific">Paraburkholderia piptadeniae</name>
    <dbReference type="NCBI Taxonomy" id="1701573"/>
    <lineage>
        <taxon>Bacteria</taxon>
        <taxon>Pseudomonadati</taxon>
        <taxon>Pseudomonadota</taxon>
        <taxon>Betaproteobacteria</taxon>
        <taxon>Burkholderiales</taxon>
        <taxon>Burkholderiaceae</taxon>
        <taxon>Paraburkholderia</taxon>
    </lineage>
</organism>
<comment type="caution">
    <text evidence="6">The sequence shown here is derived from an EMBL/GenBank/DDBJ whole genome shotgun (WGS) entry which is preliminary data.</text>
</comment>
<feature type="region of interest" description="Disordered" evidence="5">
    <location>
        <begin position="1"/>
        <end position="22"/>
    </location>
</feature>
<keyword evidence="3" id="KW-0808">Transferase</keyword>
<evidence type="ECO:0000256" key="1">
    <source>
        <dbReference type="ARBA" id="ARBA00022553"/>
    </source>
</evidence>
<evidence type="ECO:0000256" key="5">
    <source>
        <dbReference type="SAM" id="MobiDB-lite"/>
    </source>
</evidence>
<gene>
    <name evidence="6" type="ORF">BN2476_230104</name>
</gene>
<keyword evidence="2" id="KW-0489">Methyltransferase</keyword>
<keyword evidence="4" id="KW-0949">S-adenosyl-L-methionine</keyword>
<evidence type="ECO:0000256" key="3">
    <source>
        <dbReference type="ARBA" id="ARBA00022679"/>
    </source>
</evidence>
<reference evidence="6" key="1">
    <citation type="submission" date="2016-12" db="EMBL/GenBank/DDBJ databases">
        <authorList>
            <person name="Moulin L."/>
        </authorList>
    </citation>
    <scope>NUCLEOTIDE SEQUENCE [LARGE SCALE GENOMIC DNA]</scope>
    <source>
        <strain evidence="6">STM 7183</strain>
    </source>
</reference>
<dbReference type="Proteomes" id="UP000195569">
    <property type="component" value="Unassembled WGS sequence"/>
</dbReference>
<evidence type="ECO:0000313" key="7">
    <source>
        <dbReference type="Proteomes" id="UP000195569"/>
    </source>
</evidence>
<sequence>MSNSRPTVPSGAPDFENRDPNAPGFWDERFGRGYTPWDQAGVPASFKAFVERHAPMPVLIPGCGSAYEAWWLAERGWPVRAIDFAPNAVEAARAQLGVRADVVEVADFFTYQPPFEPGWVYERAFMCALPPSRGDDYVARMAALLPAGGLLAGFFFIGATPKGPPFGIERADLDALLKPHFELVEDEPVNDSIAVFAGRERWLTWRRRGATRA</sequence>
<dbReference type="SUPFAM" id="SSF53335">
    <property type="entry name" value="S-adenosyl-L-methionine-dependent methyltransferases"/>
    <property type="match status" value="1"/>
</dbReference>
<protein>
    <submittedName>
        <fullName evidence="6">Thiopurine S-methyltransferase</fullName>
    </submittedName>
</protein>
<dbReference type="Gene3D" id="3.40.50.150">
    <property type="entry name" value="Vaccinia Virus protein VP39"/>
    <property type="match status" value="1"/>
</dbReference>
<dbReference type="AlphaFoldDB" id="A0A1N7RWX5"/>
<dbReference type="PANTHER" id="PTHR32183">
    <property type="match status" value="1"/>
</dbReference>
<dbReference type="OrthoDB" id="9778208at2"/>
<dbReference type="GO" id="GO:0008757">
    <property type="term" value="F:S-adenosylmethionine-dependent methyltransferase activity"/>
    <property type="evidence" value="ECO:0007669"/>
    <property type="project" value="InterPro"/>
</dbReference>
<accession>A0A1N7RWX5</accession>
<dbReference type="Pfam" id="PF05724">
    <property type="entry name" value="TPMT"/>
    <property type="match status" value="1"/>
</dbReference>
<name>A0A1N7RWX5_9BURK</name>
<dbReference type="RefSeq" id="WP_087734091.1">
    <property type="nucleotide sequence ID" value="NZ_CYGY02000023.1"/>
</dbReference>
<dbReference type="InterPro" id="IPR008854">
    <property type="entry name" value="TPMT"/>
</dbReference>